<evidence type="ECO:0000313" key="2">
    <source>
        <dbReference type="Proteomes" id="UP000822476"/>
    </source>
</evidence>
<organism evidence="1 2">
    <name type="scientific">Paragonimus skrjabini miyazakii</name>
    <dbReference type="NCBI Taxonomy" id="59628"/>
    <lineage>
        <taxon>Eukaryota</taxon>
        <taxon>Metazoa</taxon>
        <taxon>Spiralia</taxon>
        <taxon>Lophotrochozoa</taxon>
        <taxon>Platyhelminthes</taxon>
        <taxon>Trematoda</taxon>
        <taxon>Digenea</taxon>
        <taxon>Plagiorchiida</taxon>
        <taxon>Troglotremata</taxon>
        <taxon>Troglotrematidae</taxon>
        <taxon>Paragonimus</taxon>
    </lineage>
</organism>
<accession>A0A8S9Z2F7</accession>
<name>A0A8S9Z2F7_9TREM</name>
<reference evidence="1" key="1">
    <citation type="submission" date="2019-07" db="EMBL/GenBank/DDBJ databases">
        <title>Annotation for the trematode Paragonimus miyazaki's.</title>
        <authorList>
            <person name="Choi Y.-J."/>
        </authorList>
    </citation>
    <scope>NUCLEOTIDE SEQUENCE</scope>
    <source>
        <strain evidence="1">Japan</strain>
    </source>
</reference>
<dbReference type="EMBL" id="JTDE01001918">
    <property type="protein sequence ID" value="KAF7258138.1"/>
    <property type="molecule type" value="Genomic_DNA"/>
</dbReference>
<protein>
    <submittedName>
        <fullName evidence="1">Uncharacterized protein</fullName>
    </submittedName>
</protein>
<dbReference type="Proteomes" id="UP000822476">
    <property type="component" value="Unassembled WGS sequence"/>
</dbReference>
<dbReference type="AlphaFoldDB" id="A0A8S9Z2F7"/>
<gene>
    <name evidence="1" type="ORF">EG68_04250</name>
</gene>
<proteinExistence type="predicted"/>
<keyword evidence="2" id="KW-1185">Reference proteome</keyword>
<sequence>MRFFSGGDCRASQTLHLTSLTSAFGPYVPSSNTIVLYYANVYDSNVEGTFEKYQSKSAVTHPARILLTTAPAPQETEPIPSPLEDETNLHDSTEATVNSEGTSFGNGWILVKIVWFTIVAA</sequence>
<evidence type="ECO:0000313" key="1">
    <source>
        <dbReference type="EMBL" id="KAF7258138.1"/>
    </source>
</evidence>
<comment type="caution">
    <text evidence="1">The sequence shown here is derived from an EMBL/GenBank/DDBJ whole genome shotgun (WGS) entry which is preliminary data.</text>
</comment>